<dbReference type="SMART" id="SM00406">
    <property type="entry name" value="IGv"/>
    <property type="match status" value="1"/>
</dbReference>
<sequence>YCLTALCCRYSLVEGIEVTQIPTIVWGLKGSDAPMNCSHTKGSGYFQMYWYRQLPGEGMKQVAFTIPNSKPEYSGDFSEDKFSAKKPVAESGTSTLTINQLTPNSSAVYYCAASLHSASDLPLSSTKTSSLVYCRLITPVLTSHCI</sequence>
<name>A0A674BW70_SALTR</name>
<dbReference type="GO" id="GO:0005886">
    <property type="term" value="C:plasma membrane"/>
    <property type="evidence" value="ECO:0007669"/>
    <property type="project" value="TreeGrafter"/>
</dbReference>
<dbReference type="SUPFAM" id="SSF48726">
    <property type="entry name" value="Immunoglobulin"/>
    <property type="match status" value="1"/>
</dbReference>
<evidence type="ECO:0000313" key="4">
    <source>
        <dbReference type="Ensembl" id="ENSSTUP00000075296.1"/>
    </source>
</evidence>
<evidence type="ECO:0000259" key="3">
    <source>
        <dbReference type="PROSITE" id="PS50835"/>
    </source>
</evidence>
<organism evidence="4 5">
    <name type="scientific">Salmo trutta</name>
    <name type="common">Brown trout</name>
    <dbReference type="NCBI Taxonomy" id="8032"/>
    <lineage>
        <taxon>Eukaryota</taxon>
        <taxon>Metazoa</taxon>
        <taxon>Chordata</taxon>
        <taxon>Craniata</taxon>
        <taxon>Vertebrata</taxon>
        <taxon>Euteleostomi</taxon>
        <taxon>Actinopterygii</taxon>
        <taxon>Neopterygii</taxon>
        <taxon>Teleostei</taxon>
        <taxon>Protacanthopterygii</taxon>
        <taxon>Salmoniformes</taxon>
        <taxon>Salmonidae</taxon>
        <taxon>Salmoninae</taxon>
        <taxon>Salmo</taxon>
    </lineage>
</organism>
<protein>
    <recommendedName>
        <fullName evidence="3">Ig-like domain-containing protein</fullName>
    </recommendedName>
</protein>
<dbReference type="InterPro" id="IPR036179">
    <property type="entry name" value="Ig-like_dom_sf"/>
</dbReference>
<dbReference type="SMART" id="SM00409">
    <property type="entry name" value="IG"/>
    <property type="match status" value="1"/>
</dbReference>
<dbReference type="InterPro" id="IPR013783">
    <property type="entry name" value="Ig-like_fold"/>
</dbReference>
<keyword evidence="1" id="KW-0732">Signal</keyword>
<proteinExistence type="predicted"/>
<dbReference type="GO" id="GO:0002376">
    <property type="term" value="P:immune system process"/>
    <property type="evidence" value="ECO:0007669"/>
    <property type="project" value="UniProtKB-KW"/>
</dbReference>
<dbReference type="AlphaFoldDB" id="A0A674BW70"/>
<evidence type="ECO:0000256" key="1">
    <source>
        <dbReference type="ARBA" id="ARBA00022729"/>
    </source>
</evidence>
<dbReference type="OMA" id="CRFIALE"/>
<dbReference type="Ensembl" id="ENSSTUT00000080053.1">
    <property type="protein sequence ID" value="ENSSTUP00000075296.1"/>
    <property type="gene ID" value="ENSSTUG00000033065.1"/>
</dbReference>
<feature type="domain" description="Ig-like" evidence="3">
    <location>
        <begin position="16"/>
        <end position="129"/>
    </location>
</feature>
<keyword evidence="2" id="KW-0391">Immunity</keyword>
<dbReference type="GO" id="GO:0007166">
    <property type="term" value="P:cell surface receptor signaling pathway"/>
    <property type="evidence" value="ECO:0007669"/>
    <property type="project" value="TreeGrafter"/>
</dbReference>
<reference evidence="4" key="1">
    <citation type="submission" date="2025-08" db="UniProtKB">
        <authorList>
            <consortium name="Ensembl"/>
        </authorList>
    </citation>
    <scope>IDENTIFICATION</scope>
</reference>
<dbReference type="InterPro" id="IPR013106">
    <property type="entry name" value="Ig_V-set"/>
</dbReference>
<dbReference type="Gene3D" id="2.60.40.10">
    <property type="entry name" value="Immunoglobulins"/>
    <property type="match status" value="1"/>
</dbReference>
<dbReference type="InParanoid" id="A0A674BW70"/>
<accession>A0A674BW70</accession>
<dbReference type="InterPro" id="IPR007110">
    <property type="entry name" value="Ig-like_dom"/>
</dbReference>
<dbReference type="InterPro" id="IPR050413">
    <property type="entry name" value="TCR_beta_variable"/>
</dbReference>
<dbReference type="Proteomes" id="UP000472277">
    <property type="component" value="Unassembled WGS sequence"/>
</dbReference>
<keyword evidence="5" id="KW-1185">Reference proteome</keyword>
<dbReference type="PANTHER" id="PTHR23268:SF102">
    <property type="entry name" value="IMMUNOGLOBULIN V-SET DOMAIN-CONTAINING PROTEIN"/>
    <property type="match status" value="1"/>
</dbReference>
<dbReference type="GeneTree" id="ENSGT00990000207001"/>
<reference evidence="4" key="2">
    <citation type="submission" date="2025-09" db="UniProtKB">
        <authorList>
            <consortium name="Ensembl"/>
        </authorList>
    </citation>
    <scope>IDENTIFICATION</scope>
</reference>
<dbReference type="Pfam" id="PF07686">
    <property type="entry name" value="V-set"/>
    <property type="match status" value="1"/>
</dbReference>
<dbReference type="InterPro" id="IPR003599">
    <property type="entry name" value="Ig_sub"/>
</dbReference>
<dbReference type="PROSITE" id="PS50835">
    <property type="entry name" value="IG_LIKE"/>
    <property type="match status" value="1"/>
</dbReference>
<evidence type="ECO:0000313" key="5">
    <source>
        <dbReference type="Proteomes" id="UP000472277"/>
    </source>
</evidence>
<evidence type="ECO:0000256" key="2">
    <source>
        <dbReference type="ARBA" id="ARBA00022859"/>
    </source>
</evidence>
<dbReference type="PANTHER" id="PTHR23268">
    <property type="entry name" value="T-CELL RECEPTOR BETA CHAIN"/>
    <property type="match status" value="1"/>
</dbReference>